<evidence type="ECO:0000313" key="2">
    <source>
        <dbReference type="Proteomes" id="UP000789405"/>
    </source>
</evidence>
<protein>
    <submittedName>
        <fullName evidence="1">15193_t:CDS:1</fullName>
    </submittedName>
</protein>
<dbReference type="EMBL" id="CAJVPY010011302">
    <property type="protein sequence ID" value="CAG8725866.1"/>
    <property type="molecule type" value="Genomic_DNA"/>
</dbReference>
<accession>A0A9N9I9M1</accession>
<dbReference type="AlphaFoldDB" id="A0A9N9I9M1"/>
<gene>
    <name evidence="1" type="ORF">DERYTH_LOCUS14710</name>
</gene>
<dbReference type="Proteomes" id="UP000789405">
    <property type="component" value="Unassembled WGS sequence"/>
</dbReference>
<organism evidence="1 2">
    <name type="scientific">Dentiscutata erythropus</name>
    <dbReference type="NCBI Taxonomy" id="1348616"/>
    <lineage>
        <taxon>Eukaryota</taxon>
        <taxon>Fungi</taxon>
        <taxon>Fungi incertae sedis</taxon>
        <taxon>Mucoromycota</taxon>
        <taxon>Glomeromycotina</taxon>
        <taxon>Glomeromycetes</taxon>
        <taxon>Diversisporales</taxon>
        <taxon>Gigasporaceae</taxon>
        <taxon>Dentiscutata</taxon>
    </lineage>
</organism>
<name>A0A9N9I9M1_9GLOM</name>
<dbReference type="OrthoDB" id="2328672at2759"/>
<evidence type="ECO:0000313" key="1">
    <source>
        <dbReference type="EMBL" id="CAG8725866.1"/>
    </source>
</evidence>
<proteinExistence type="predicted"/>
<sequence>MLKKCNKCGFQQNEFLHIGGRNYCKNCNYEVNINSNQILAQKEKTAHELKLALGNLRFMLEALEKFTERAYGNNYPSFRSQLYERKVEDDNYPLENSREQFLTQLLIMRGVCKGEPEFFRNEIKKEFHKWFSATGIDVNNCPDEIKNYLFEVNEVLEDRGEKIVEENEARIKNMKFDPKGVIGLFGALQEPMNKAREEKKDYEDLILVTSKEKKVEEIDGVITEYDGHGRTTKRQNALIHNSAEEIRQINKALGITQTTSQGQNYRQQLLKVEPESVKAVNKSNQDNNKGGILAIIGAISALAIASACSPNYNKNMVNNNLITKENYKKVEEIRELESQIPTYEEFVKNYQSDQEVNSSYENEIEIYNDISSPKTYGPMYRASAESSREAFIPLKIRCLENNSGIISTQPVKLTLTPLKEPYS</sequence>
<feature type="non-terminal residue" evidence="1">
    <location>
        <position position="1"/>
    </location>
</feature>
<reference evidence="1" key="1">
    <citation type="submission" date="2021-06" db="EMBL/GenBank/DDBJ databases">
        <authorList>
            <person name="Kallberg Y."/>
            <person name="Tangrot J."/>
            <person name="Rosling A."/>
        </authorList>
    </citation>
    <scope>NUCLEOTIDE SEQUENCE</scope>
    <source>
        <strain evidence="1">MA453B</strain>
    </source>
</reference>
<comment type="caution">
    <text evidence="1">The sequence shown here is derived from an EMBL/GenBank/DDBJ whole genome shotgun (WGS) entry which is preliminary data.</text>
</comment>
<keyword evidence="2" id="KW-1185">Reference proteome</keyword>